<dbReference type="Gene3D" id="3.10.10.10">
    <property type="entry name" value="HIV Type 1 Reverse Transcriptase, subunit A, domain 1"/>
    <property type="match status" value="1"/>
</dbReference>
<organism evidence="2 3">
    <name type="scientific">Prunus dulcis</name>
    <name type="common">Almond</name>
    <name type="synonym">Amygdalus dulcis</name>
    <dbReference type="NCBI Taxonomy" id="3755"/>
    <lineage>
        <taxon>Eukaryota</taxon>
        <taxon>Viridiplantae</taxon>
        <taxon>Streptophyta</taxon>
        <taxon>Embryophyta</taxon>
        <taxon>Tracheophyta</taxon>
        <taxon>Spermatophyta</taxon>
        <taxon>Magnoliopsida</taxon>
        <taxon>eudicotyledons</taxon>
        <taxon>Gunneridae</taxon>
        <taxon>Pentapetalae</taxon>
        <taxon>rosids</taxon>
        <taxon>fabids</taxon>
        <taxon>Rosales</taxon>
        <taxon>Rosaceae</taxon>
        <taxon>Amygdaloideae</taxon>
        <taxon>Amygdaleae</taxon>
        <taxon>Prunus</taxon>
    </lineage>
</organism>
<dbReference type="PANTHER" id="PTHR24559:SF439">
    <property type="entry name" value="RETROTRANSPOSON, UNCLASSIFIED-LIKE PROTEIN"/>
    <property type="match status" value="1"/>
</dbReference>
<dbReference type="AlphaFoldDB" id="A0AAD4VLJ9"/>
<protein>
    <recommendedName>
        <fullName evidence="4">Transposable element protein</fullName>
    </recommendedName>
</protein>
<evidence type="ECO:0000313" key="3">
    <source>
        <dbReference type="Proteomes" id="UP001054821"/>
    </source>
</evidence>
<dbReference type="EMBL" id="JAJFAZ020000005">
    <property type="protein sequence ID" value="KAI5327329.1"/>
    <property type="molecule type" value="Genomic_DNA"/>
</dbReference>
<dbReference type="PANTHER" id="PTHR24559">
    <property type="entry name" value="TRANSPOSON TY3-I GAG-POL POLYPROTEIN"/>
    <property type="match status" value="1"/>
</dbReference>
<gene>
    <name evidence="2" type="ORF">L3X38_026725</name>
</gene>
<dbReference type="Proteomes" id="UP001054821">
    <property type="component" value="Chromosome 5"/>
</dbReference>
<dbReference type="InterPro" id="IPR043502">
    <property type="entry name" value="DNA/RNA_pol_sf"/>
</dbReference>
<evidence type="ECO:0000256" key="1">
    <source>
        <dbReference type="SAM" id="MobiDB-lite"/>
    </source>
</evidence>
<comment type="caution">
    <text evidence="2">The sequence shown here is derived from an EMBL/GenBank/DDBJ whole genome shotgun (WGS) entry which is preliminary data.</text>
</comment>
<accession>A0AAD4VLJ9</accession>
<evidence type="ECO:0000313" key="2">
    <source>
        <dbReference type="EMBL" id="KAI5327329.1"/>
    </source>
</evidence>
<name>A0AAD4VLJ9_PRUDU</name>
<reference evidence="2 3" key="1">
    <citation type="journal article" date="2022" name="G3 (Bethesda)">
        <title>Whole-genome sequence and methylome profiling of the almond [Prunus dulcis (Mill.) D.A. Webb] cultivar 'Nonpareil'.</title>
        <authorList>
            <person name="D'Amico-Willman K.M."/>
            <person name="Ouma W.Z."/>
            <person name="Meulia T."/>
            <person name="Sideli G.M."/>
            <person name="Gradziel T.M."/>
            <person name="Fresnedo-Ramirez J."/>
        </authorList>
    </citation>
    <scope>NUCLEOTIDE SEQUENCE [LARGE SCALE GENOMIC DNA]</scope>
    <source>
        <strain evidence="2">Clone GOH B32 T37-40</strain>
    </source>
</reference>
<dbReference type="InterPro" id="IPR053134">
    <property type="entry name" value="RNA-dir_DNA_polymerase"/>
</dbReference>
<dbReference type="SUPFAM" id="SSF56672">
    <property type="entry name" value="DNA/RNA polymerases"/>
    <property type="match status" value="1"/>
</dbReference>
<proteinExistence type="predicted"/>
<sequence>MPSLNLKVEVHHLAVKSGTYPIKQTQCRFRPEVPSEIEAEVDKLIAAGFIREVKYPTWIANIVPDDFPLLIIELMVNATTSHEALSFMDGSSGYNQIRMSPEDEESQPSALQKEFTVTR</sequence>
<feature type="compositionally biased region" description="Polar residues" evidence="1">
    <location>
        <begin position="107"/>
        <end position="119"/>
    </location>
</feature>
<feature type="region of interest" description="Disordered" evidence="1">
    <location>
        <begin position="95"/>
        <end position="119"/>
    </location>
</feature>
<keyword evidence="3" id="KW-1185">Reference proteome</keyword>
<evidence type="ECO:0008006" key="4">
    <source>
        <dbReference type="Google" id="ProtNLM"/>
    </source>
</evidence>